<reference evidence="2 3" key="1">
    <citation type="submission" date="2019-07" db="EMBL/GenBank/DDBJ databases">
        <title>Whole genome shotgun sequence of Alkalibacillus haloalkaliphilus NBRC 103110.</title>
        <authorList>
            <person name="Hosoyama A."/>
            <person name="Uohara A."/>
            <person name="Ohji S."/>
            <person name="Ichikawa N."/>
        </authorList>
    </citation>
    <scope>NUCLEOTIDE SEQUENCE [LARGE SCALE GENOMIC DNA]</scope>
    <source>
        <strain evidence="2 3">NBRC 103110</strain>
    </source>
</reference>
<dbReference type="EMBL" id="BJYA01000001">
    <property type="protein sequence ID" value="GEN44337.1"/>
    <property type="molecule type" value="Genomic_DNA"/>
</dbReference>
<keyword evidence="1" id="KW-0812">Transmembrane</keyword>
<dbReference type="InterPro" id="IPR022121">
    <property type="entry name" value="Peptidase_M73_camelysin"/>
</dbReference>
<keyword evidence="1" id="KW-1133">Transmembrane helix</keyword>
<accession>A0A511VZR8</accession>
<keyword evidence="1" id="KW-0472">Membrane</keyword>
<name>A0A511VZR8_9BACI</name>
<dbReference type="AlphaFoldDB" id="A0A511VZR8"/>
<sequence length="297" mass="33708">MDFKKKLGVGIVTGVMGLSLVGGGTYAAFNDIEVIDNQFAAGELNLDVSNLDDEGHLFRLSNLKPGDTMTREFTITNGGSLAIQHVLMHMDVDGFQEGEVNGNGFSGSNDDYKEFLKQFEIQFFEVVDHDKYLPLFKSVLDYEHEWFIPKPWDDTASLSLYDFYEGNLDTVRDQHVYTKEDHEQNFEGTEAWINKDRINLAPEIKDYLKGWITVEEAGLHAIEAGQSKDIVMTIKFIDDRERQDGDGNDGLYTQNKFQNNSIDVDFYLEATQWHGIDVGSENGYVGENEKNNPEDQD</sequence>
<comment type="caution">
    <text evidence="2">The sequence shown here is derived from an EMBL/GenBank/DDBJ whole genome shotgun (WGS) entry which is preliminary data.</text>
</comment>
<dbReference type="OrthoDB" id="2660939at2"/>
<evidence type="ECO:0000256" key="1">
    <source>
        <dbReference type="SAM" id="Phobius"/>
    </source>
</evidence>
<evidence type="ECO:0000313" key="2">
    <source>
        <dbReference type="EMBL" id="GEN44337.1"/>
    </source>
</evidence>
<dbReference type="RefSeq" id="WP_146813340.1">
    <property type="nucleotide sequence ID" value="NZ_BJYA01000001.1"/>
</dbReference>
<gene>
    <name evidence="2" type="primary">tasA_1</name>
    <name evidence="2" type="ORF">AHA02nite_01130</name>
</gene>
<dbReference type="Proteomes" id="UP000321440">
    <property type="component" value="Unassembled WGS sequence"/>
</dbReference>
<protein>
    <submittedName>
        <fullName evidence="2">Spore coat-associated protein N</fullName>
    </submittedName>
</protein>
<dbReference type="Pfam" id="PF12389">
    <property type="entry name" value="Peptidase_M73"/>
    <property type="match status" value="2"/>
</dbReference>
<dbReference type="InterPro" id="IPR023833">
    <property type="entry name" value="Signal_pept_SipW-depend-type"/>
</dbReference>
<evidence type="ECO:0000313" key="3">
    <source>
        <dbReference type="Proteomes" id="UP000321440"/>
    </source>
</evidence>
<feature type="transmembrane region" description="Helical" evidence="1">
    <location>
        <begin position="7"/>
        <end position="29"/>
    </location>
</feature>
<proteinExistence type="predicted"/>
<dbReference type="NCBIfam" id="TIGR04088">
    <property type="entry name" value="cognate_SipW"/>
    <property type="match status" value="1"/>
</dbReference>
<organism evidence="2 3">
    <name type="scientific">Alkalibacillus haloalkaliphilus</name>
    <dbReference type="NCBI Taxonomy" id="94136"/>
    <lineage>
        <taxon>Bacteria</taxon>
        <taxon>Bacillati</taxon>
        <taxon>Bacillota</taxon>
        <taxon>Bacilli</taxon>
        <taxon>Bacillales</taxon>
        <taxon>Bacillaceae</taxon>
        <taxon>Alkalibacillus</taxon>
    </lineage>
</organism>
<keyword evidence="3" id="KW-1185">Reference proteome</keyword>